<dbReference type="Pfam" id="PF13412">
    <property type="entry name" value="HTH_24"/>
    <property type="match status" value="1"/>
</dbReference>
<dbReference type="CDD" id="cd00090">
    <property type="entry name" value="HTH_ARSR"/>
    <property type="match status" value="1"/>
</dbReference>
<comment type="function">
    <text evidence="1">Transcriptional repressor of xylose-utilizing enzymes.</text>
</comment>
<gene>
    <name evidence="5" type="ORF">D1970_07125</name>
</gene>
<sequence>MTTKWQTGSFQLMKSMNRSLILNIIRQKEPISRAEIAKLTKLTPPTVSNLVKELLQTGIIIERTLGESSGGRKPTLLTLNGENFHVIGLDVGSKDIKVIITTLSCKLLKKKCFPIPESINNDKLLELIIDSIHSIKSSEEIDEKKIIGIGVAMHGIVDPEKGESVFAPNLNLHHIPIKAVLEKEFDMIVKVENDARTMSLGELWFGNGMSSESFVCINVGRGIGAGIVINGKLFHGNHSISGEIGHMMIDVNGPKCPCGNYGCLQTFSSGPAIAEGVKKLLRLGHSSLIEELAENNLDKINAELIYDAAKKGDQLCTTALQQAGYYLGIGLTNLIHLINPAQIIIGGGVSNAHEFVIEGVRKTVSQKALTESAKNTEIIISKFGADATVIGAVALILVELFSSKSAA</sequence>
<dbReference type="PANTHER" id="PTHR18964:SF149">
    <property type="entry name" value="BIFUNCTIONAL UDP-N-ACETYLGLUCOSAMINE 2-EPIMERASE_N-ACETYLMANNOSAMINE KINASE"/>
    <property type="match status" value="1"/>
</dbReference>
<evidence type="ECO:0000256" key="1">
    <source>
        <dbReference type="ARBA" id="ARBA00002486"/>
    </source>
</evidence>
<evidence type="ECO:0000313" key="5">
    <source>
        <dbReference type="EMBL" id="RID86291.1"/>
    </source>
</evidence>
<dbReference type="InterPro" id="IPR036390">
    <property type="entry name" value="WH_DNA-bd_sf"/>
</dbReference>
<dbReference type="InterPro" id="IPR036388">
    <property type="entry name" value="WH-like_DNA-bd_sf"/>
</dbReference>
<keyword evidence="3" id="KW-0859">Xylose metabolism</keyword>
<evidence type="ECO:0000313" key="6">
    <source>
        <dbReference type="Proteomes" id="UP000265816"/>
    </source>
</evidence>
<dbReference type="GO" id="GO:0003677">
    <property type="term" value="F:DNA binding"/>
    <property type="evidence" value="ECO:0007669"/>
    <property type="project" value="UniProtKB-KW"/>
</dbReference>
<dbReference type="EMBL" id="QWVT01000013">
    <property type="protein sequence ID" value="RID86291.1"/>
    <property type="molecule type" value="Genomic_DNA"/>
</dbReference>
<evidence type="ECO:0000256" key="2">
    <source>
        <dbReference type="ARBA" id="ARBA00006479"/>
    </source>
</evidence>
<accession>A0A398B9Z3</accession>
<dbReference type="RefSeq" id="WP_119112197.1">
    <property type="nucleotide sequence ID" value="NZ_CBCSEO010000004.1"/>
</dbReference>
<reference evidence="5 6" key="1">
    <citation type="submission" date="2018-08" db="EMBL/GenBank/DDBJ databases">
        <title>Bacillus jemisoniae sp. nov., Bacillus chryseoplanitiae sp. nov., Bacillus resnikiae sp. nov., and Bacillus frankliniae sp. nov., isolated from Viking spacecraft and associated surfaces.</title>
        <authorList>
            <person name="Seuylemezian A."/>
            <person name="Vaishampayan P."/>
        </authorList>
    </citation>
    <scope>NUCLEOTIDE SEQUENCE [LARGE SCALE GENOMIC DNA]</scope>
    <source>
        <strain evidence="5 6">JJ-247</strain>
    </source>
</reference>
<dbReference type="SUPFAM" id="SSF46785">
    <property type="entry name" value="Winged helix' DNA-binding domain"/>
    <property type="match status" value="1"/>
</dbReference>
<keyword evidence="6" id="KW-1185">Reference proteome</keyword>
<organism evidence="5 6">
    <name type="scientific">Mesobacillus zeae</name>
    <dbReference type="NCBI Taxonomy" id="1917180"/>
    <lineage>
        <taxon>Bacteria</taxon>
        <taxon>Bacillati</taxon>
        <taxon>Bacillota</taxon>
        <taxon>Bacilli</taxon>
        <taxon>Bacillales</taxon>
        <taxon>Bacillaceae</taxon>
        <taxon>Mesobacillus</taxon>
    </lineage>
</organism>
<dbReference type="GO" id="GO:0042732">
    <property type="term" value="P:D-xylose metabolic process"/>
    <property type="evidence" value="ECO:0007669"/>
    <property type="project" value="UniProtKB-KW"/>
</dbReference>
<dbReference type="AlphaFoldDB" id="A0A398B9Z3"/>
<evidence type="ECO:0000256" key="4">
    <source>
        <dbReference type="ARBA" id="ARBA00023125"/>
    </source>
</evidence>
<dbReference type="InterPro" id="IPR049874">
    <property type="entry name" value="ROK_cs"/>
</dbReference>
<dbReference type="Pfam" id="PF00480">
    <property type="entry name" value="ROK"/>
    <property type="match status" value="1"/>
</dbReference>
<evidence type="ECO:0000256" key="3">
    <source>
        <dbReference type="ARBA" id="ARBA00022629"/>
    </source>
</evidence>
<dbReference type="InterPro" id="IPR043129">
    <property type="entry name" value="ATPase_NBD"/>
</dbReference>
<dbReference type="PROSITE" id="PS01125">
    <property type="entry name" value="ROK"/>
    <property type="match status" value="1"/>
</dbReference>
<keyword evidence="4" id="KW-0238">DNA-binding</keyword>
<proteinExistence type="inferred from homology"/>
<dbReference type="InterPro" id="IPR011991">
    <property type="entry name" value="ArsR-like_HTH"/>
</dbReference>
<keyword evidence="3" id="KW-0119">Carbohydrate metabolism</keyword>
<dbReference type="OrthoDB" id="9796533at2"/>
<protein>
    <submittedName>
        <fullName evidence="5">ROK family transcriptional regulator</fullName>
    </submittedName>
</protein>
<name>A0A398B9Z3_9BACI</name>
<dbReference type="Proteomes" id="UP000265816">
    <property type="component" value="Unassembled WGS sequence"/>
</dbReference>
<dbReference type="PANTHER" id="PTHR18964">
    <property type="entry name" value="ROK (REPRESSOR, ORF, KINASE) FAMILY"/>
    <property type="match status" value="1"/>
</dbReference>
<dbReference type="InterPro" id="IPR000600">
    <property type="entry name" value="ROK"/>
</dbReference>
<comment type="similarity">
    <text evidence="2">Belongs to the ROK (NagC/XylR) family.</text>
</comment>
<comment type="caution">
    <text evidence="5">The sequence shown here is derived from an EMBL/GenBank/DDBJ whole genome shotgun (WGS) entry which is preliminary data.</text>
</comment>
<dbReference type="Gene3D" id="1.10.10.10">
    <property type="entry name" value="Winged helix-like DNA-binding domain superfamily/Winged helix DNA-binding domain"/>
    <property type="match status" value="1"/>
</dbReference>
<dbReference type="SUPFAM" id="SSF53067">
    <property type="entry name" value="Actin-like ATPase domain"/>
    <property type="match status" value="1"/>
</dbReference>
<dbReference type="CDD" id="cd24076">
    <property type="entry name" value="ASKHA_ATPase_ROK_BsXylR-like"/>
    <property type="match status" value="1"/>
</dbReference>
<dbReference type="Gene3D" id="3.30.420.40">
    <property type="match status" value="2"/>
</dbReference>